<accession>A0A5D6WPX8</accession>
<dbReference type="InterPro" id="IPR050833">
    <property type="entry name" value="Poly_Biosynth_Transport"/>
</dbReference>
<organism evidence="7 8">
    <name type="scientific">Selenomonas caprae</name>
    <dbReference type="NCBI Taxonomy" id="2606905"/>
    <lineage>
        <taxon>Bacteria</taxon>
        <taxon>Bacillati</taxon>
        <taxon>Bacillota</taxon>
        <taxon>Negativicutes</taxon>
        <taxon>Selenomonadales</taxon>
        <taxon>Selenomonadaceae</taxon>
        <taxon>Selenomonas</taxon>
    </lineage>
</organism>
<evidence type="ECO:0000313" key="7">
    <source>
        <dbReference type="EMBL" id="TYZ29953.1"/>
    </source>
</evidence>
<feature type="transmembrane region" description="Helical" evidence="6">
    <location>
        <begin position="262"/>
        <end position="285"/>
    </location>
</feature>
<dbReference type="Proteomes" id="UP000322783">
    <property type="component" value="Unassembled WGS sequence"/>
</dbReference>
<feature type="transmembrane region" description="Helical" evidence="6">
    <location>
        <begin position="219"/>
        <end position="242"/>
    </location>
</feature>
<keyword evidence="2" id="KW-1003">Cell membrane</keyword>
<proteinExistence type="predicted"/>
<evidence type="ECO:0000256" key="2">
    <source>
        <dbReference type="ARBA" id="ARBA00022475"/>
    </source>
</evidence>
<comment type="subcellular location">
    <subcellularLocation>
        <location evidence="1">Cell membrane</location>
        <topology evidence="1">Multi-pass membrane protein</topology>
    </subcellularLocation>
</comment>
<name>A0A5D6WPX8_9FIRM</name>
<feature type="transmembrane region" description="Helical" evidence="6">
    <location>
        <begin position="21"/>
        <end position="43"/>
    </location>
</feature>
<feature type="transmembrane region" description="Helical" evidence="6">
    <location>
        <begin position="297"/>
        <end position="319"/>
    </location>
</feature>
<dbReference type="PANTHER" id="PTHR30250:SF11">
    <property type="entry name" value="O-ANTIGEN TRANSPORTER-RELATED"/>
    <property type="match status" value="1"/>
</dbReference>
<evidence type="ECO:0000256" key="6">
    <source>
        <dbReference type="SAM" id="Phobius"/>
    </source>
</evidence>
<feature type="transmembrane region" description="Helical" evidence="6">
    <location>
        <begin position="450"/>
        <end position="466"/>
    </location>
</feature>
<dbReference type="Pfam" id="PF01943">
    <property type="entry name" value="Polysacc_synt"/>
    <property type="match status" value="1"/>
</dbReference>
<evidence type="ECO:0000256" key="3">
    <source>
        <dbReference type="ARBA" id="ARBA00022692"/>
    </source>
</evidence>
<reference evidence="7 8" key="1">
    <citation type="submission" date="2019-08" db="EMBL/GenBank/DDBJ databases">
        <title>Selenomonas sp. mPRGC5 and Selenomonas sp. mPRGC8 isolated from ruminal fluid of dairy goat (Capra hircus).</title>
        <authorList>
            <person name="Poothong S."/>
            <person name="Nuengjamnong C."/>
            <person name="Tanasupawat S."/>
        </authorList>
    </citation>
    <scope>NUCLEOTIDE SEQUENCE [LARGE SCALE GENOMIC DNA]</scope>
    <source>
        <strain evidence="8">mPRGC8</strain>
    </source>
</reference>
<feature type="transmembrane region" description="Helical" evidence="6">
    <location>
        <begin position="366"/>
        <end position="385"/>
    </location>
</feature>
<keyword evidence="5 6" id="KW-0472">Membrane</keyword>
<evidence type="ECO:0000256" key="4">
    <source>
        <dbReference type="ARBA" id="ARBA00022989"/>
    </source>
</evidence>
<feature type="transmembrane region" description="Helical" evidence="6">
    <location>
        <begin position="158"/>
        <end position="182"/>
    </location>
</feature>
<dbReference type="PANTHER" id="PTHR30250">
    <property type="entry name" value="PST FAMILY PREDICTED COLANIC ACID TRANSPORTER"/>
    <property type="match status" value="1"/>
</dbReference>
<feature type="transmembrane region" description="Helical" evidence="6">
    <location>
        <begin position="331"/>
        <end position="354"/>
    </location>
</feature>
<feature type="transmembrane region" description="Helical" evidence="6">
    <location>
        <begin position="391"/>
        <end position="412"/>
    </location>
</feature>
<keyword evidence="4 6" id="KW-1133">Transmembrane helix</keyword>
<feature type="transmembrane region" description="Helical" evidence="6">
    <location>
        <begin position="424"/>
        <end position="444"/>
    </location>
</feature>
<sequence>MISFILGFWKKFLNMPITAKAALVYLFGMVLQRALGFITTPIFTRLMTVEEYGAASVYYTTEQMLGIVAMFCLGAGWMDIGLQDYKEERHEFVFSMLVLSNVITIITGICVCVIYPWIKEFLRVEPMLLVVMFTNFLFSPAMFFWLREERFGYRYKWPAIFSVGSSILSTITVVVVLLIMPFNRLYERVLGAALPLVACYVGFYFHIAKRVGYKLVVKYWRPAILFNLPLIPHYLSLFFLGGSDRLMIAALVGEREAGFYSVSYTVAMLVMMVWTAVNSSLVPFIIKCYEVKNYPKISNTVLPIITFFGVICVFIALLAPEVIKVLATDEFLEAVYIVPPVICGAFFSLLYYLFTNVLYLMKKPQYVMIASISTGVLNVGLNYLFIPGYGYVAAGYTTLVCYLLQAVMDYLISYYFLRMNVYDMKYLSIVSIMVGVFSFGVLYVYQLPSIVRYILILLILAGSFIKRQEIIRYFKW</sequence>
<keyword evidence="8" id="KW-1185">Reference proteome</keyword>
<gene>
    <name evidence="7" type="ORF">FZ041_03290</name>
</gene>
<feature type="transmembrane region" description="Helical" evidence="6">
    <location>
        <begin position="188"/>
        <end position="207"/>
    </location>
</feature>
<comment type="caution">
    <text evidence="7">The sequence shown here is derived from an EMBL/GenBank/DDBJ whole genome shotgun (WGS) entry which is preliminary data.</text>
</comment>
<evidence type="ECO:0000256" key="1">
    <source>
        <dbReference type="ARBA" id="ARBA00004651"/>
    </source>
</evidence>
<dbReference type="RefSeq" id="WP_149188512.1">
    <property type="nucleotide sequence ID" value="NZ_VTOZ01000005.1"/>
</dbReference>
<keyword evidence="3 6" id="KW-0812">Transmembrane</keyword>
<dbReference type="EMBL" id="VTOZ01000005">
    <property type="protein sequence ID" value="TYZ29953.1"/>
    <property type="molecule type" value="Genomic_DNA"/>
</dbReference>
<evidence type="ECO:0000313" key="8">
    <source>
        <dbReference type="Proteomes" id="UP000322783"/>
    </source>
</evidence>
<dbReference type="AlphaFoldDB" id="A0A5D6WPX8"/>
<feature type="transmembrane region" description="Helical" evidence="6">
    <location>
        <begin position="63"/>
        <end position="80"/>
    </location>
</feature>
<feature type="transmembrane region" description="Helical" evidence="6">
    <location>
        <begin position="124"/>
        <end position="146"/>
    </location>
</feature>
<dbReference type="InterPro" id="IPR002797">
    <property type="entry name" value="Polysacc_synth"/>
</dbReference>
<evidence type="ECO:0000256" key="5">
    <source>
        <dbReference type="ARBA" id="ARBA00023136"/>
    </source>
</evidence>
<protein>
    <submittedName>
        <fullName evidence="7">Oligosaccharide flippase family protein</fullName>
    </submittedName>
</protein>
<dbReference type="GO" id="GO:0005886">
    <property type="term" value="C:plasma membrane"/>
    <property type="evidence" value="ECO:0007669"/>
    <property type="project" value="UniProtKB-SubCell"/>
</dbReference>
<feature type="transmembrane region" description="Helical" evidence="6">
    <location>
        <begin position="92"/>
        <end position="118"/>
    </location>
</feature>